<dbReference type="Proteomes" id="UP000076088">
    <property type="component" value="Chromosome"/>
</dbReference>
<dbReference type="InterPro" id="IPR037523">
    <property type="entry name" value="VOC_core"/>
</dbReference>
<sequence>MPGLLINIDVPDVIAGERFYTAALGLTVGRRLGSDIVELTGCDAPIYLIAKPAGTAIGPGGGDFRRYHRHWSPVHPDFTVDDLDRAVARALAAGATQEGETIDLPYGRQAMFADPFGHGFCLIEFNAAGYDAIAC</sequence>
<reference evidence="2 3" key="2">
    <citation type="journal article" date="2016" name="Genome Announc.">
        <title>Complete Genome Sequence of Sphingopyxis macrogoltabida Strain 203N (NBRC 111659), a Polyethylene Glycol Degrader.</title>
        <authorList>
            <person name="Ohtsubo Y."/>
            <person name="Nonoyama S."/>
            <person name="Nagata Y."/>
            <person name="Numata M."/>
            <person name="Tsuchikane K."/>
            <person name="Hosoyama A."/>
            <person name="Yamazoe A."/>
            <person name="Tsuda M."/>
            <person name="Fujita N."/>
            <person name="Kawai F."/>
        </authorList>
    </citation>
    <scope>NUCLEOTIDE SEQUENCE [LARGE SCALE GENOMIC DNA]</scope>
    <source>
        <strain evidence="2 3">203N</strain>
    </source>
</reference>
<dbReference type="KEGG" id="smaz:LH19_03430"/>
<dbReference type="Pfam" id="PF18029">
    <property type="entry name" value="Glyoxalase_6"/>
    <property type="match status" value="1"/>
</dbReference>
<gene>
    <name evidence="2" type="ORF">ATM17_03395</name>
</gene>
<evidence type="ECO:0000313" key="3">
    <source>
        <dbReference type="Proteomes" id="UP000076088"/>
    </source>
</evidence>
<dbReference type="PROSITE" id="PS51819">
    <property type="entry name" value="VOC"/>
    <property type="match status" value="1"/>
</dbReference>
<proteinExistence type="predicted"/>
<dbReference type="Gene3D" id="3.10.180.10">
    <property type="entry name" value="2,3-Dihydroxybiphenyl 1,2-Dioxygenase, domain 1"/>
    <property type="match status" value="1"/>
</dbReference>
<dbReference type="AlphaFoldDB" id="A0AAC9AU70"/>
<dbReference type="SUPFAM" id="SSF54593">
    <property type="entry name" value="Glyoxalase/Bleomycin resistance protein/Dihydroxybiphenyl dioxygenase"/>
    <property type="match status" value="1"/>
</dbReference>
<dbReference type="EMBL" id="CP013344">
    <property type="protein sequence ID" value="AMU88096.1"/>
    <property type="molecule type" value="Genomic_DNA"/>
</dbReference>
<evidence type="ECO:0000259" key="1">
    <source>
        <dbReference type="PROSITE" id="PS51819"/>
    </source>
</evidence>
<reference evidence="3" key="1">
    <citation type="submission" date="2015-11" db="EMBL/GenBank/DDBJ databases">
        <title>Complete genome sequence of a polyethylene-glycol degrader Sphingopyxis macrogoltabida 203N (NBRC 111659).</title>
        <authorList>
            <person name="Yoshiyuki O."/>
            <person name="Shouta N."/>
            <person name="Nagata Y."/>
            <person name="Numata M."/>
            <person name="Tsuchikane K."/>
            <person name="Hosoyama A."/>
            <person name="Yamazoe A."/>
            <person name="Tsuda M."/>
            <person name="Fujita N."/>
            <person name="Kawai F."/>
        </authorList>
    </citation>
    <scope>NUCLEOTIDE SEQUENCE [LARGE SCALE GENOMIC DNA]</scope>
    <source>
        <strain evidence="3">203N</strain>
    </source>
</reference>
<dbReference type="CDD" id="cd06587">
    <property type="entry name" value="VOC"/>
    <property type="match status" value="1"/>
</dbReference>
<dbReference type="InterPro" id="IPR041581">
    <property type="entry name" value="Glyoxalase_6"/>
</dbReference>
<evidence type="ECO:0000313" key="2">
    <source>
        <dbReference type="EMBL" id="AMU88096.1"/>
    </source>
</evidence>
<feature type="domain" description="VOC" evidence="1">
    <location>
        <begin position="1"/>
        <end position="125"/>
    </location>
</feature>
<keyword evidence="3" id="KW-1185">Reference proteome</keyword>
<protein>
    <submittedName>
        <fullName evidence="2">Glyoxalase</fullName>
    </submittedName>
</protein>
<name>A0AAC9AU70_SPHMC</name>
<organism evidence="2 3">
    <name type="scientific">Sphingopyxis macrogoltabida</name>
    <name type="common">Sphingomonas macrogoltabidus</name>
    <dbReference type="NCBI Taxonomy" id="33050"/>
    <lineage>
        <taxon>Bacteria</taxon>
        <taxon>Pseudomonadati</taxon>
        <taxon>Pseudomonadota</taxon>
        <taxon>Alphaproteobacteria</taxon>
        <taxon>Sphingomonadales</taxon>
        <taxon>Sphingomonadaceae</taxon>
        <taxon>Sphingopyxis</taxon>
    </lineage>
</organism>
<accession>A0AAC9AU70</accession>
<dbReference type="InterPro" id="IPR029068">
    <property type="entry name" value="Glyas_Bleomycin-R_OHBP_Dase"/>
</dbReference>
<dbReference type="RefSeq" id="WP_054724937.1">
    <property type="nucleotide sequence ID" value="NZ_CP009429.1"/>
</dbReference>